<reference evidence="10" key="1">
    <citation type="submission" date="2021-03" db="EMBL/GenBank/DDBJ databases">
        <authorList>
            <person name="Sun Q."/>
        </authorList>
    </citation>
    <scope>NUCLEOTIDE SEQUENCE</scope>
    <source>
        <strain evidence="10">CCM 8862</strain>
    </source>
</reference>
<feature type="domain" description="Chorismate-utilising enzyme C-terminal" evidence="8">
    <location>
        <begin position="258"/>
        <end position="522"/>
    </location>
</feature>
<proteinExistence type="inferred from homology"/>
<dbReference type="InterPro" id="IPR015890">
    <property type="entry name" value="Chorismate_C"/>
</dbReference>
<dbReference type="PRINTS" id="PR00095">
    <property type="entry name" value="ANTSNTHASEI"/>
</dbReference>
<dbReference type="Pfam" id="PF00425">
    <property type="entry name" value="Chorismate_bind"/>
    <property type="match status" value="1"/>
</dbReference>
<keyword evidence="4" id="KW-0479">Metal-binding</keyword>
<dbReference type="NCBIfam" id="TIGR00565">
    <property type="entry name" value="trpE_proteo"/>
    <property type="match status" value="1"/>
</dbReference>
<evidence type="ECO:0000256" key="1">
    <source>
        <dbReference type="ARBA" id="ARBA00001946"/>
    </source>
</evidence>
<protein>
    <recommendedName>
        <fullName evidence="3">anthranilate synthase</fullName>
        <ecNumber evidence="3">4.1.3.27</ecNumber>
    </recommendedName>
</protein>
<dbReference type="PANTHER" id="PTHR11236">
    <property type="entry name" value="AMINOBENZOATE/ANTHRANILATE SYNTHASE"/>
    <property type="match status" value="1"/>
</dbReference>
<dbReference type="EC" id="4.1.3.27" evidence="3"/>
<comment type="catalytic activity">
    <reaction evidence="7">
        <text>chorismate + L-glutamine = anthranilate + pyruvate + L-glutamate + H(+)</text>
        <dbReference type="Rhea" id="RHEA:21732"/>
        <dbReference type="ChEBI" id="CHEBI:15361"/>
        <dbReference type="ChEBI" id="CHEBI:15378"/>
        <dbReference type="ChEBI" id="CHEBI:16567"/>
        <dbReference type="ChEBI" id="CHEBI:29748"/>
        <dbReference type="ChEBI" id="CHEBI:29985"/>
        <dbReference type="ChEBI" id="CHEBI:58359"/>
        <dbReference type="EC" id="4.1.3.27"/>
    </reaction>
</comment>
<evidence type="ECO:0000256" key="7">
    <source>
        <dbReference type="ARBA" id="ARBA00047683"/>
    </source>
</evidence>
<comment type="cofactor">
    <cofactor evidence="1">
        <name>Mg(2+)</name>
        <dbReference type="ChEBI" id="CHEBI:18420"/>
    </cofactor>
</comment>
<keyword evidence="11" id="KW-1185">Reference proteome</keyword>
<evidence type="ECO:0000256" key="3">
    <source>
        <dbReference type="ARBA" id="ARBA00012266"/>
    </source>
</evidence>
<gene>
    <name evidence="10" type="ORF">JZY06_07130</name>
</gene>
<dbReference type="GO" id="GO:0000162">
    <property type="term" value="P:L-tryptophan biosynthetic process"/>
    <property type="evidence" value="ECO:0007669"/>
    <property type="project" value="TreeGrafter"/>
</dbReference>
<dbReference type="GO" id="GO:0046872">
    <property type="term" value="F:metal ion binding"/>
    <property type="evidence" value="ECO:0007669"/>
    <property type="project" value="UniProtKB-KW"/>
</dbReference>
<dbReference type="Pfam" id="PF04715">
    <property type="entry name" value="Anth_synt_I_N"/>
    <property type="match status" value="1"/>
</dbReference>
<accession>A0A939E2N2</accession>
<dbReference type="InterPro" id="IPR019999">
    <property type="entry name" value="Anth_synth_I-like"/>
</dbReference>
<comment type="similarity">
    <text evidence="2">Belongs to the anthranilate synthase component I family.</text>
</comment>
<evidence type="ECO:0000259" key="8">
    <source>
        <dbReference type="Pfam" id="PF00425"/>
    </source>
</evidence>
<evidence type="ECO:0000256" key="4">
    <source>
        <dbReference type="ARBA" id="ARBA00022723"/>
    </source>
</evidence>
<evidence type="ECO:0000256" key="5">
    <source>
        <dbReference type="ARBA" id="ARBA00022842"/>
    </source>
</evidence>
<feature type="domain" description="Anthranilate synthase component I N-terminal" evidence="9">
    <location>
        <begin position="37"/>
        <end position="204"/>
    </location>
</feature>
<dbReference type="GO" id="GO:0004049">
    <property type="term" value="F:anthranilate synthase activity"/>
    <property type="evidence" value="ECO:0007669"/>
    <property type="project" value="UniProtKB-EC"/>
</dbReference>
<dbReference type="AlphaFoldDB" id="A0A939E2N2"/>
<evidence type="ECO:0000313" key="10">
    <source>
        <dbReference type="EMBL" id="MBN9644382.1"/>
    </source>
</evidence>
<evidence type="ECO:0000313" key="11">
    <source>
        <dbReference type="Proteomes" id="UP000664332"/>
    </source>
</evidence>
<dbReference type="NCBIfam" id="NF010079">
    <property type="entry name" value="PRK13564.1"/>
    <property type="match status" value="1"/>
</dbReference>
<organism evidence="10 11">
    <name type="scientific">Corynebacterium mendelii</name>
    <dbReference type="NCBI Taxonomy" id="2765362"/>
    <lineage>
        <taxon>Bacteria</taxon>
        <taxon>Bacillati</taxon>
        <taxon>Actinomycetota</taxon>
        <taxon>Actinomycetes</taxon>
        <taxon>Mycobacteriales</taxon>
        <taxon>Corynebacteriaceae</taxon>
        <taxon>Corynebacterium</taxon>
    </lineage>
</organism>
<sequence length="542" mass="57966">MTRSVPVGEGSAVSVPGISAHVVQLPVRHHANACRLFEYLGATSAGDAVLLESADISTKRGVNSLMVLAGSVRLTCRGQTVTAEALSDSGEVIIGRLCAQLADYASPGATTQRASFEFPVSTAVEERERLTAPSTMLPLKLLQSAPGYTHMDGSLPLLAGGFAFDYLETFEDLPPVAASANTYPDYQFLLAEVVLTIDHRNQTASLLGVAAGAAAGQLDDRLATLKHTIDTAELPVDHPHDSAADTAGTLTVTATVSDADFRQEVQQLKNNITAGDIYQVVPARAFTADCPDAFAAYRALRETNPSPYMFYVRGTDGTEPYELFGASPESNLKYTADDRTLQLYPIAGTVPRGLNADGSINPELDIRQELSLRTDAKELAEHTMLVDLARNDLARVAVPATREVKDLLMVDRYSRVMHLVSRVTAELSPDLDALDAYRACMNMGTLTGAPKLKATELLRGVEKTRRGTYGGAVGYVRGSGDMDTCIVIRSAYVSGGTAIVQAGAGVVRDSQPQREADESLHKAWAVLNALAIAQNRTLEVIR</sequence>
<dbReference type="EMBL" id="JAFLEQ010000012">
    <property type="protein sequence ID" value="MBN9644382.1"/>
    <property type="molecule type" value="Genomic_DNA"/>
</dbReference>
<evidence type="ECO:0000256" key="6">
    <source>
        <dbReference type="ARBA" id="ARBA00023239"/>
    </source>
</evidence>
<keyword evidence="6 10" id="KW-0456">Lyase</keyword>
<comment type="caution">
    <text evidence="10">The sequence shown here is derived from an EMBL/GenBank/DDBJ whole genome shotgun (WGS) entry which is preliminary data.</text>
</comment>
<dbReference type="PANTHER" id="PTHR11236:SF49">
    <property type="entry name" value="ANTHRANILATE SYNTHASE COMPONENT 1"/>
    <property type="match status" value="1"/>
</dbReference>
<dbReference type="InterPro" id="IPR006805">
    <property type="entry name" value="Anth_synth_I_N"/>
</dbReference>
<name>A0A939E2N2_9CORY</name>
<dbReference type="SUPFAM" id="SSF56322">
    <property type="entry name" value="ADC synthase"/>
    <property type="match status" value="1"/>
</dbReference>
<evidence type="ECO:0000256" key="2">
    <source>
        <dbReference type="ARBA" id="ARBA00009562"/>
    </source>
</evidence>
<dbReference type="InterPro" id="IPR005801">
    <property type="entry name" value="ADC_synthase"/>
</dbReference>
<evidence type="ECO:0000259" key="9">
    <source>
        <dbReference type="Pfam" id="PF04715"/>
    </source>
</evidence>
<dbReference type="RefSeq" id="WP_207278873.1">
    <property type="nucleotide sequence ID" value="NZ_JAFLEQ010000012.1"/>
</dbReference>
<dbReference type="InterPro" id="IPR005257">
    <property type="entry name" value="Anth_synth_I_TrpE"/>
</dbReference>
<dbReference type="Gene3D" id="3.60.120.10">
    <property type="entry name" value="Anthranilate synthase"/>
    <property type="match status" value="1"/>
</dbReference>
<dbReference type="Proteomes" id="UP000664332">
    <property type="component" value="Unassembled WGS sequence"/>
</dbReference>
<keyword evidence="5" id="KW-0460">Magnesium</keyword>